<evidence type="ECO:0000313" key="7">
    <source>
        <dbReference type="EMBL" id="CAL1287422.1"/>
    </source>
</evidence>
<dbReference type="GO" id="GO:0015459">
    <property type="term" value="F:potassium channel regulator activity"/>
    <property type="evidence" value="ECO:0007669"/>
    <property type="project" value="TreeGrafter"/>
</dbReference>
<evidence type="ECO:0000256" key="3">
    <source>
        <dbReference type="ARBA" id="ARBA00022692"/>
    </source>
</evidence>
<comment type="similarity">
    <text evidence="2">Belongs to the unc-93 family.</text>
</comment>
<feature type="transmembrane region" description="Helical" evidence="6">
    <location>
        <begin position="386"/>
        <end position="403"/>
    </location>
</feature>
<feature type="transmembrane region" description="Helical" evidence="6">
    <location>
        <begin position="409"/>
        <end position="430"/>
    </location>
</feature>
<dbReference type="InterPro" id="IPR036259">
    <property type="entry name" value="MFS_trans_sf"/>
</dbReference>
<dbReference type="GO" id="GO:0043266">
    <property type="term" value="P:regulation of potassium ion transport"/>
    <property type="evidence" value="ECO:0007669"/>
    <property type="project" value="TreeGrafter"/>
</dbReference>
<sequence>MGKKRIIKNLLVMFSSFFIFFLGFQSLSNLQTTINSEQGIGVDSQALIYASSMVSSILLPKLLIKTIGCKWTIVSTFLCGVPYFVSNYKPTFGFIIPSSILMGIAIGPLNTAGAFYINEMSLRYFTINESESLETILARFFGLMSFFLENTQIWGNLVSYYILRPAMIPLFNQTNTTCGLDFVKNPNGNDTNPNLQTPSAEKRYMLVSIYVLSAVIAAILMGLFMDKLENDIQREEGGQCKAVLWRLLAAAKHAILPDQILLLPLTIFSGMELAFYAGEITEAYIACSWGVHQVSFVTVCFGVCGALMSLLVGPLVKCISQMAVLILAALANISILFVLFFWDPTPEFKTMYFVIAGVWGMGDAIWWSQMAALYGLKFPNDSEAAFSNLFFWSYFGFFLSYSYSNYFSVYVKINIVCCFLLFGMMGYLIGHVKLTRSSRKEYVPIPDEGDNSEHP</sequence>
<keyword evidence="5 6" id="KW-0472">Membrane</keyword>
<dbReference type="PANTHER" id="PTHR19444">
    <property type="entry name" value="UNC-93 RELATED"/>
    <property type="match status" value="1"/>
</dbReference>
<feature type="transmembrane region" description="Helical" evidence="6">
    <location>
        <begin position="290"/>
        <end position="312"/>
    </location>
</feature>
<keyword evidence="4 6" id="KW-1133">Transmembrane helix</keyword>
<feature type="transmembrane region" description="Helical" evidence="6">
    <location>
        <begin position="94"/>
        <end position="117"/>
    </location>
</feature>
<feature type="transmembrane region" description="Helical" evidence="6">
    <location>
        <begin position="204"/>
        <end position="224"/>
    </location>
</feature>
<dbReference type="EMBL" id="CAXIEN010000217">
    <property type="protein sequence ID" value="CAL1287422.1"/>
    <property type="molecule type" value="Genomic_DNA"/>
</dbReference>
<evidence type="ECO:0000256" key="4">
    <source>
        <dbReference type="ARBA" id="ARBA00022989"/>
    </source>
</evidence>
<dbReference type="Proteomes" id="UP001497382">
    <property type="component" value="Unassembled WGS sequence"/>
</dbReference>
<evidence type="ECO:0008006" key="9">
    <source>
        <dbReference type="Google" id="ProtNLM"/>
    </source>
</evidence>
<dbReference type="AlphaFoldDB" id="A0AAV2ATW9"/>
<name>A0AAV2ATW9_9ARAC</name>
<accession>A0AAV2ATW9</accession>
<feature type="transmembrane region" description="Helical" evidence="6">
    <location>
        <begin position="354"/>
        <end position="374"/>
    </location>
</feature>
<feature type="transmembrane region" description="Helical" evidence="6">
    <location>
        <begin position="324"/>
        <end position="342"/>
    </location>
</feature>
<dbReference type="GO" id="GO:0006937">
    <property type="term" value="P:regulation of muscle contraction"/>
    <property type="evidence" value="ECO:0007669"/>
    <property type="project" value="TreeGrafter"/>
</dbReference>
<dbReference type="Pfam" id="PF05978">
    <property type="entry name" value="UNC-93"/>
    <property type="match status" value="1"/>
</dbReference>
<evidence type="ECO:0000256" key="2">
    <source>
        <dbReference type="ARBA" id="ARBA00009172"/>
    </source>
</evidence>
<dbReference type="PANTHER" id="PTHR19444:SF13">
    <property type="entry name" value="PROTEIN UNC-93 HOMOLOG A"/>
    <property type="match status" value="1"/>
</dbReference>
<reference evidence="7 8" key="1">
    <citation type="submission" date="2024-04" db="EMBL/GenBank/DDBJ databases">
        <authorList>
            <person name="Rising A."/>
            <person name="Reimegard J."/>
            <person name="Sonavane S."/>
            <person name="Akerstrom W."/>
            <person name="Nylinder S."/>
            <person name="Hedman E."/>
            <person name="Kallberg Y."/>
        </authorList>
    </citation>
    <scope>NUCLEOTIDE SEQUENCE [LARGE SCALE GENOMIC DNA]</scope>
</reference>
<gene>
    <name evidence="7" type="ORF">LARSCL_LOCUS14820</name>
</gene>
<dbReference type="GO" id="GO:0055120">
    <property type="term" value="C:striated muscle dense body"/>
    <property type="evidence" value="ECO:0007669"/>
    <property type="project" value="TreeGrafter"/>
</dbReference>
<dbReference type="GO" id="GO:0005886">
    <property type="term" value="C:plasma membrane"/>
    <property type="evidence" value="ECO:0007669"/>
    <property type="project" value="TreeGrafter"/>
</dbReference>
<dbReference type="InterPro" id="IPR051951">
    <property type="entry name" value="UNC-93_regulatory"/>
</dbReference>
<protein>
    <recommendedName>
        <fullName evidence="9">UNC93-like protein</fullName>
    </recommendedName>
</protein>
<evidence type="ECO:0000256" key="5">
    <source>
        <dbReference type="ARBA" id="ARBA00023136"/>
    </source>
</evidence>
<evidence type="ECO:0000256" key="6">
    <source>
        <dbReference type="SAM" id="Phobius"/>
    </source>
</evidence>
<dbReference type="InterPro" id="IPR010291">
    <property type="entry name" value="Ion_channel_UNC-93"/>
</dbReference>
<keyword evidence="8" id="KW-1185">Reference proteome</keyword>
<evidence type="ECO:0000313" key="8">
    <source>
        <dbReference type="Proteomes" id="UP001497382"/>
    </source>
</evidence>
<organism evidence="7 8">
    <name type="scientific">Larinioides sclopetarius</name>
    <dbReference type="NCBI Taxonomy" id="280406"/>
    <lineage>
        <taxon>Eukaryota</taxon>
        <taxon>Metazoa</taxon>
        <taxon>Ecdysozoa</taxon>
        <taxon>Arthropoda</taxon>
        <taxon>Chelicerata</taxon>
        <taxon>Arachnida</taxon>
        <taxon>Araneae</taxon>
        <taxon>Araneomorphae</taxon>
        <taxon>Entelegynae</taxon>
        <taxon>Araneoidea</taxon>
        <taxon>Araneidae</taxon>
        <taxon>Larinioides</taxon>
    </lineage>
</organism>
<evidence type="ECO:0000256" key="1">
    <source>
        <dbReference type="ARBA" id="ARBA00004141"/>
    </source>
</evidence>
<dbReference type="SUPFAM" id="SSF103473">
    <property type="entry name" value="MFS general substrate transporter"/>
    <property type="match status" value="1"/>
</dbReference>
<proteinExistence type="inferred from homology"/>
<comment type="caution">
    <text evidence="7">The sequence shown here is derived from an EMBL/GenBank/DDBJ whole genome shotgun (WGS) entry which is preliminary data.</text>
</comment>
<comment type="subcellular location">
    <subcellularLocation>
        <location evidence="1">Membrane</location>
        <topology evidence="1">Multi-pass membrane protein</topology>
    </subcellularLocation>
</comment>
<keyword evidence="3 6" id="KW-0812">Transmembrane</keyword>